<keyword evidence="3" id="KW-0472">Membrane</keyword>
<keyword evidence="2" id="KW-0460">Magnesium</keyword>
<dbReference type="PaxDb" id="29760-VIT_00s0372g00070.t01"/>
<dbReference type="PANTHER" id="PTHR31225">
    <property type="entry name" value="OS04G0344100 PROTEIN-RELATED"/>
    <property type="match status" value="1"/>
</dbReference>
<dbReference type="Pfam" id="PF01397">
    <property type="entry name" value="Terpene_synth"/>
    <property type="match status" value="1"/>
</dbReference>
<evidence type="ECO:0000256" key="2">
    <source>
        <dbReference type="ARBA" id="ARBA00022842"/>
    </source>
</evidence>
<dbReference type="Gene3D" id="1.50.10.130">
    <property type="entry name" value="Terpene synthase, N-terminal domain"/>
    <property type="match status" value="1"/>
</dbReference>
<evidence type="ECO:0000313" key="7">
    <source>
        <dbReference type="Proteomes" id="UP000009183"/>
    </source>
</evidence>
<dbReference type="GO" id="GO:0010333">
    <property type="term" value="F:terpene synthase activity"/>
    <property type="evidence" value="ECO:0000318"/>
    <property type="project" value="GO_Central"/>
</dbReference>
<dbReference type="SMR" id="F6H870"/>
<evidence type="ECO:0000256" key="3">
    <source>
        <dbReference type="SAM" id="Phobius"/>
    </source>
</evidence>
<dbReference type="PANTHER" id="PTHR31225:SF234">
    <property type="entry name" value="TERPENE SYNTHASE 4-RELATED"/>
    <property type="match status" value="1"/>
</dbReference>
<accession>F6H870</accession>
<dbReference type="InterPro" id="IPR036965">
    <property type="entry name" value="Terpene_synth_N_sf"/>
</dbReference>
<dbReference type="InterPro" id="IPR001906">
    <property type="entry name" value="Terpene_synth_N"/>
</dbReference>
<dbReference type="InterPro" id="IPR008949">
    <property type="entry name" value="Isoprenoid_synthase_dom_sf"/>
</dbReference>
<keyword evidence="3" id="KW-1133">Transmembrane helix</keyword>
<dbReference type="InParanoid" id="F6H870"/>
<proteinExistence type="predicted"/>
<dbReference type="InterPro" id="IPR005630">
    <property type="entry name" value="Terpene_synthase_metal-bd"/>
</dbReference>
<feature type="transmembrane region" description="Helical" evidence="3">
    <location>
        <begin position="109"/>
        <end position="133"/>
    </location>
</feature>
<dbReference type="Pfam" id="PF03936">
    <property type="entry name" value="Terpene_synth_C"/>
    <property type="match status" value="1"/>
</dbReference>
<sequence length="645" mass="74067">MWVGRDPDHVCHYCDKDDIFQLNQFYKLGLVLYVVPSTQIPPIPFIKLSLITNRLLKAYLTSPTSSICQLTHGALLRIRIWFLSPQKRIIIHPQNIPASLLSLSPHFPYIFFALSSYGGFSLFNFLLLTIFLWQNEFYMEHAQKLEEVRSVLKEVGEDTLEALLMIDAIQRLGIDYHFHGEIEVVLQRLHTKFNTVSDCHNNLYELALGFRLLRQEGYHVSADVFNNLKDTEGKLQEKLSEDIKGLMGLYEASQLCIKGEDILEEIGNFSSQLLNAWDTHNDHSQARIVRNTLGHPHHKSLARFMAKSFLSDFQGTDGWKNVFRELAKMDFNVVKSIHQKEMLQVSKWWKDLGLAKELKFARNQPLKWYMWPLAVLPDPSLSEQRVELTKPISLVYIIDDIFDVHGTLDDLTLFTEAVNRWEYAAVEQLPDYMTICFNALNGITNEISSKVYNDHGWNPMESLRKAWACLCNAFLVEAKWFADGHVPKADEYLKNGVISSGVHVVLVHMFFLLGHGITKRNVDTVDDFPEIISSVAKILRLWDDLGSAKDENQDGHDGSYLECYMKEKPGTSIENARCHVMHTISETWKSLNNECLAPNPFSTCFTKACLNVARMVPLMYSYDDNRCLPSLEEHMKSLVYESVSS</sequence>
<dbReference type="InterPro" id="IPR008930">
    <property type="entry name" value="Terpenoid_cyclase/PrenylTrfase"/>
</dbReference>
<feature type="domain" description="Terpene synthase metal-binding" evidence="5">
    <location>
        <begin position="350"/>
        <end position="589"/>
    </location>
</feature>
<dbReference type="ExpressionAtlas" id="F6H870">
    <property type="expression patterns" value="baseline and differential"/>
</dbReference>
<dbReference type="GO" id="GO:0016102">
    <property type="term" value="P:diterpenoid biosynthetic process"/>
    <property type="evidence" value="ECO:0007669"/>
    <property type="project" value="InterPro"/>
</dbReference>
<evidence type="ECO:0000259" key="4">
    <source>
        <dbReference type="Pfam" id="PF01397"/>
    </source>
</evidence>
<dbReference type="EMBL" id="FN595273">
    <property type="protein sequence ID" value="CCB48413.1"/>
    <property type="molecule type" value="Genomic_DNA"/>
</dbReference>
<dbReference type="FunCoup" id="F6H870">
    <property type="interactions" value="60"/>
</dbReference>
<dbReference type="SFLD" id="SFLDG01019">
    <property type="entry name" value="Terpene_Cyclase_Like_1_C_Termi"/>
    <property type="match status" value="1"/>
</dbReference>
<keyword evidence="7" id="KW-1185">Reference proteome</keyword>
<dbReference type="FunFam" id="1.10.600.10:FF:000007">
    <property type="entry name" value="Isoprene synthase, chloroplastic"/>
    <property type="match status" value="1"/>
</dbReference>
<protein>
    <recommendedName>
        <fullName evidence="8">(3S,6E)-nerolidol synthase 1</fullName>
    </recommendedName>
</protein>
<dbReference type="InterPro" id="IPR034741">
    <property type="entry name" value="Terpene_cyclase-like_1_C"/>
</dbReference>
<dbReference type="HOGENOM" id="CLU_003125_7_1_1"/>
<gene>
    <name evidence="6" type="ORF">VIT_00s0372g00070</name>
</gene>
<dbReference type="GO" id="GO:0000287">
    <property type="term" value="F:magnesium ion binding"/>
    <property type="evidence" value="ECO:0007669"/>
    <property type="project" value="InterPro"/>
</dbReference>
<dbReference type="SUPFAM" id="SSF48576">
    <property type="entry name" value="Terpenoid synthases"/>
    <property type="match status" value="1"/>
</dbReference>
<name>F6H870_VITVI</name>
<dbReference type="InterPro" id="IPR044814">
    <property type="entry name" value="Terpene_cyclase_plant_C1"/>
</dbReference>
<evidence type="ECO:0000259" key="5">
    <source>
        <dbReference type="Pfam" id="PF03936"/>
    </source>
</evidence>
<evidence type="ECO:0000256" key="1">
    <source>
        <dbReference type="ARBA" id="ARBA00022723"/>
    </source>
</evidence>
<dbReference type="AlphaFoldDB" id="F6H870"/>
<keyword evidence="1" id="KW-0479">Metal-binding</keyword>
<evidence type="ECO:0008006" key="8">
    <source>
        <dbReference type="Google" id="ProtNLM"/>
    </source>
</evidence>
<feature type="domain" description="Terpene synthase N-terminal" evidence="4">
    <location>
        <begin position="136"/>
        <end position="291"/>
    </location>
</feature>
<dbReference type="STRING" id="29760.F6H870"/>
<dbReference type="eggNOG" id="ENOG502QTGK">
    <property type="taxonomic scope" value="Eukaryota"/>
</dbReference>
<organism evidence="6 7">
    <name type="scientific">Vitis vinifera</name>
    <name type="common">Grape</name>
    <dbReference type="NCBI Taxonomy" id="29760"/>
    <lineage>
        <taxon>Eukaryota</taxon>
        <taxon>Viridiplantae</taxon>
        <taxon>Streptophyta</taxon>
        <taxon>Embryophyta</taxon>
        <taxon>Tracheophyta</taxon>
        <taxon>Spermatophyta</taxon>
        <taxon>Magnoliopsida</taxon>
        <taxon>eudicotyledons</taxon>
        <taxon>Gunneridae</taxon>
        <taxon>Pentapetalae</taxon>
        <taxon>rosids</taxon>
        <taxon>Vitales</taxon>
        <taxon>Vitaceae</taxon>
        <taxon>Viteae</taxon>
        <taxon>Vitis</taxon>
    </lineage>
</organism>
<reference evidence="7" key="1">
    <citation type="journal article" date="2007" name="Nature">
        <title>The grapevine genome sequence suggests ancestral hexaploidization in major angiosperm phyla.</title>
        <authorList>
            <consortium name="The French-Italian Public Consortium for Grapevine Genome Characterization."/>
            <person name="Jaillon O."/>
            <person name="Aury J.-M."/>
            <person name="Noel B."/>
            <person name="Policriti A."/>
            <person name="Clepet C."/>
            <person name="Casagrande A."/>
            <person name="Choisne N."/>
            <person name="Aubourg S."/>
            <person name="Vitulo N."/>
            <person name="Jubin C."/>
            <person name="Vezzi A."/>
            <person name="Legeai F."/>
            <person name="Hugueney P."/>
            <person name="Dasilva C."/>
            <person name="Horner D."/>
            <person name="Mica E."/>
            <person name="Jublot D."/>
            <person name="Poulain J."/>
            <person name="Bruyere C."/>
            <person name="Billault A."/>
            <person name="Segurens B."/>
            <person name="Gouyvenoux M."/>
            <person name="Ugarte E."/>
            <person name="Cattonaro F."/>
            <person name="Anthouard V."/>
            <person name="Vico V."/>
            <person name="Del Fabbro C."/>
            <person name="Alaux M."/>
            <person name="Di Gaspero G."/>
            <person name="Dumas V."/>
            <person name="Felice N."/>
            <person name="Paillard S."/>
            <person name="Juman I."/>
            <person name="Moroldo M."/>
            <person name="Scalabrin S."/>
            <person name="Canaguier A."/>
            <person name="Le Clainche I."/>
            <person name="Malacrida G."/>
            <person name="Durand E."/>
            <person name="Pesole G."/>
            <person name="Laucou V."/>
            <person name="Chatelet P."/>
            <person name="Merdinoglu D."/>
            <person name="Delledonne M."/>
            <person name="Pezzotti M."/>
            <person name="Lecharny A."/>
            <person name="Scarpelli C."/>
            <person name="Artiguenave F."/>
            <person name="Pe M.E."/>
            <person name="Valle G."/>
            <person name="Morgante M."/>
            <person name="Caboche M."/>
            <person name="Adam-Blondon A.-F."/>
            <person name="Weissenbach J."/>
            <person name="Quetier F."/>
            <person name="Wincker P."/>
        </authorList>
    </citation>
    <scope>NUCLEOTIDE SEQUENCE [LARGE SCALE GENOMIC DNA]</scope>
    <source>
        <strain evidence="7">cv. Pinot noir / PN40024</strain>
    </source>
</reference>
<dbReference type="Proteomes" id="UP000009183">
    <property type="component" value="Unassembled WGS sequence, unordered"/>
</dbReference>
<keyword evidence="3" id="KW-0812">Transmembrane</keyword>
<dbReference type="Gene3D" id="1.10.600.10">
    <property type="entry name" value="Farnesyl Diphosphate Synthase"/>
    <property type="match status" value="1"/>
</dbReference>
<evidence type="ECO:0000313" key="6">
    <source>
        <dbReference type="EMBL" id="CCB48413.1"/>
    </source>
</evidence>
<dbReference type="GO" id="GO:0046246">
    <property type="term" value="P:terpene biosynthetic process"/>
    <property type="evidence" value="ECO:0000318"/>
    <property type="project" value="GO_Central"/>
</dbReference>
<dbReference type="CDD" id="cd00684">
    <property type="entry name" value="Terpene_cyclase_plant_C1"/>
    <property type="match status" value="1"/>
</dbReference>
<dbReference type="SFLD" id="SFLDS00005">
    <property type="entry name" value="Isoprenoid_Synthase_Type_I"/>
    <property type="match status" value="1"/>
</dbReference>
<dbReference type="InterPro" id="IPR050148">
    <property type="entry name" value="Terpene_synthase-like"/>
</dbReference>
<dbReference type="SUPFAM" id="SSF48239">
    <property type="entry name" value="Terpenoid cyclases/Protein prenyltransferases"/>
    <property type="match status" value="1"/>
</dbReference>